<accession>A0A7W4TQV2</accession>
<evidence type="ECO:0000313" key="2">
    <source>
        <dbReference type="Proteomes" id="UP000533269"/>
    </source>
</evidence>
<dbReference type="Proteomes" id="UP000533269">
    <property type="component" value="Unassembled WGS sequence"/>
</dbReference>
<organism evidence="1 2">
    <name type="scientific">Kineococcus radiotolerans</name>
    <dbReference type="NCBI Taxonomy" id="131568"/>
    <lineage>
        <taxon>Bacteria</taxon>
        <taxon>Bacillati</taxon>
        <taxon>Actinomycetota</taxon>
        <taxon>Actinomycetes</taxon>
        <taxon>Kineosporiales</taxon>
        <taxon>Kineosporiaceae</taxon>
        <taxon>Kineococcus</taxon>
    </lineage>
</organism>
<reference evidence="1 2" key="2">
    <citation type="submission" date="2020-08" db="EMBL/GenBank/DDBJ databases">
        <authorList>
            <person name="Partida-Martinez L."/>
            <person name="Huntemann M."/>
            <person name="Clum A."/>
            <person name="Wang J."/>
            <person name="Palaniappan K."/>
            <person name="Ritter S."/>
            <person name="Chen I.-M."/>
            <person name="Stamatis D."/>
            <person name="Reddy T."/>
            <person name="O'Malley R."/>
            <person name="Daum C."/>
            <person name="Shapiro N."/>
            <person name="Ivanova N."/>
            <person name="Kyrpides N."/>
            <person name="Woyke T."/>
        </authorList>
    </citation>
    <scope>NUCLEOTIDE SEQUENCE [LARGE SCALE GENOMIC DNA]</scope>
    <source>
        <strain evidence="1 2">AS2.23</strain>
    </source>
</reference>
<dbReference type="AlphaFoldDB" id="A0A7W4TQV2"/>
<protein>
    <submittedName>
        <fullName evidence="1">Uncharacterized protein</fullName>
    </submittedName>
</protein>
<reference evidence="1 2" key="1">
    <citation type="submission" date="2020-08" db="EMBL/GenBank/DDBJ databases">
        <title>The Agave Microbiome: Exploring the role of microbial communities in plant adaptations to desert environments.</title>
        <authorList>
            <person name="Partida-Martinez L.P."/>
        </authorList>
    </citation>
    <scope>NUCLEOTIDE SEQUENCE [LARGE SCALE GENOMIC DNA]</scope>
    <source>
        <strain evidence="1 2">AS2.23</strain>
    </source>
</reference>
<evidence type="ECO:0000313" key="1">
    <source>
        <dbReference type="EMBL" id="MBB2903441.1"/>
    </source>
</evidence>
<comment type="caution">
    <text evidence="1">The sequence shown here is derived from an EMBL/GenBank/DDBJ whole genome shotgun (WGS) entry which is preliminary data.</text>
</comment>
<sequence length="38" mass="4193">MTSPLDASTSTTRSVERPCHTAWRVDVVQVDRGGHLLL</sequence>
<dbReference type="EMBL" id="JACHVY010000008">
    <property type="protein sequence ID" value="MBB2903441.1"/>
    <property type="molecule type" value="Genomic_DNA"/>
</dbReference>
<name>A0A7W4TQV2_KINRA</name>
<gene>
    <name evidence="1" type="ORF">FHR75_004283</name>
</gene>
<proteinExistence type="predicted"/>